<accession>X0SRZ0</accession>
<proteinExistence type="predicted"/>
<dbReference type="AlphaFoldDB" id="X0SRZ0"/>
<organism evidence="1">
    <name type="scientific">marine sediment metagenome</name>
    <dbReference type="NCBI Taxonomy" id="412755"/>
    <lineage>
        <taxon>unclassified sequences</taxon>
        <taxon>metagenomes</taxon>
        <taxon>ecological metagenomes</taxon>
    </lineage>
</organism>
<feature type="non-terminal residue" evidence="1">
    <location>
        <position position="1"/>
    </location>
</feature>
<reference evidence="1" key="1">
    <citation type="journal article" date="2014" name="Front. Microbiol.">
        <title>High frequency of phylogenetically diverse reductive dehalogenase-homologous genes in deep subseafloor sedimentary metagenomes.</title>
        <authorList>
            <person name="Kawai M."/>
            <person name="Futagami T."/>
            <person name="Toyoda A."/>
            <person name="Takaki Y."/>
            <person name="Nishi S."/>
            <person name="Hori S."/>
            <person name="Arai W."/>
            <person name="Tsubouchi T."/>
            <person name="Morono Y."/>
            <person name="Uchiyama I."/>
            <person name="Ito T."/>
            <person name="Fujiyama A."/>
            <person name="Inagaki F."/>
            <person name="Takami H."/>
        </authorList>
    </citation>
    <scope>NUCLEOTIDE SEQUENCE</scope>
    <source>
        <strain evidence="1">Expedition CK06-06</strain>
    </source>
</reference>
<protein>
    <submittedName>
        <fullName evidence="1">Uncharacterized protein</fullName>
    </submittedName>
</protein>
<name>X0SRZ0_9ZZZZ</name>
<dbReference type="EMBL" id="BARS01006154">
    <property type="protein sequence ID" value="GAF83834.1"/>
    <property type="molecule type" value="Genomic_DNA"/>
</dbReference>
<sequence>GEPAVRIVLGDWHQNGHVLIYYEDGRYEMVRFQ</sequence>
<gene>
    <name evidence="1" type="ORF">S01H1_12031</name>
</gene>
<comment type="caution">
    <text evidence="1">The sequence shown here is derived from an EMBL/GenBank/DDBJ whole genome shotgun (WGS) entry which is preliminary data.</text>
</comment>
<evidence type="ECO:0000313" key="1">
    <source>
        <dbReference type="EMBL" id="GAF83834.1"/>
    </source>
</evidence>